<protein>
    <submittedName>
        <fullName evidence="2">Uncharacterized protein</fullName>
    </submittedName>
</protein>
<sequence>MDSSSIVDHIDAYFLTMSACSDDQSEIDNNSKTGMDIPRTAIDHNEGQTQRQNTKYKLGFWIYYLRCMCCYKTRRHGKHFVHREDPSLGALPLEWLNPDRTNFRTRKLG</sequence>
<reference evidence="2 3" key="1">
    <citation type="submission" date="2018-08" db="EMBL/GenBank/DDBJ databases">
        <authorList>
            <person name="Laetsch R D."/>
            <person name="Stevens L."/>
            <person name="Kumar S."/>
            <person name="Blaxter L. M."/>
        </authorList>
    </citation>
    <scope>NUCLEOTIDE SEQUENCE [LARGE SCALE GENOMIC DNA]</scope>
</reference>
<proteinExistence type="predicted"/>
<dbReference type="EMBL" id="UPTC01004688">
    <property type="protein sequence ID" value="VBB35044.1"/>
    <property type="molecule type" value="Genomic_DNA"/>
</dbReference>
<dbReference type="AlphaFoldDB" id="A0A498SVJ0"/>
<evidence type="ECO:0000313" key="3">
    <source>
        <dbReference type="Proteomes" id="UP000276991"/>
    </source>
</evidence>
<accession>A0A498SVJ0</accession>
<dbReference type="Proteomes" id="UP000276991">
    <property type="component" value="Unassembled WGS sequence"/>
</dbReference>
<keyword evidence="3" id="KW-1185">Reference proteome</keyword>
<organism evidence="2 3">
    <name type="scientific">Acanthocheilonema viteae</name>
    <name type="common">Filarial nematode worm</name>
    <name type="synonym">Dipetalonema viteae</name>
    <dbReference type="NCBI Taxonomy" id="6277"/>
    <lineage>
        <taxon>Eukaryota</taxon>
        <taxon>Metazoa</taxon>
        <taxon>Ecdysozoa</taxon>
        <taxon>Nematoda</taxon>
        <taxon>Chromadorea</taxon>
        <taxon>Rhabditida</taxon>
        <taxon>Spirurina</taxon>
        <taxon>Spiruromorpha</taxon>
        <taxon>Filarioidea</taxon>
        <taxon>Onchocercidae</taxon>
        <taxon>Acanthocheilonema</taxon>
    </lineage>
</organism>
<dbReference type="EMBL" id="UPTC01003990">
    <property type="protein sequence ID" value="VBB34730.1"/>
    <property type="molecule type" value="Genomic_DNA"/>
</dbReference>
<evidence type="ECO:0000313" key="2">
    <source>
        <dbReference type="EMBL" id="VBB35044.1"/>
    </source>
</evidence>
<dbReference type="OrthoDB" id="5874761at2759"/>
<name>A0A498SVJ0_ACAVI</name>
<evidence type="ECO:0000313" key="1">
    <source>
        <dbReference type="EMBL" id="VBB34730.1"/>
    </source>
</evidence>
<feature type="non-terminal residue" evidence="2">
    <location>
        <position position="109"/>
    </location>
</feature>
<gene>
    <name evidence="1" type="ORF">NAV_LOCUS9521</name>
    <name evidence="2" type="ORF">NAV_LOCUS9835</name>
</gene>